<dbReference type="Proteomes" id="UP000076079">
    <property type="component" value="Chromosome"/>
</dbReference>
<name>A0A143PN00_LUTPR</name>
<keyword evidence="7" id="KW-0256">Endoplasmic reticulum</keyword>
<evidence type="ECO:0000313" key="11">
    <source>
        <dbReference type="EMBL" id="AMY09806.1"/>
    </source>
</evidence>
<evidence type="ECO:0000256" key="5">
    <source>
        <dbReference type="ARBA" id="ARBA00022679"/>
    </source>
</evidence>
<sequence>MTVLDQPETSGPIVRPQWVRWLDTAVTTSVVLLGSAILTGGPRVRFGDFRVTAESPWKLALVLGALLGLRAAFWRRDTWWQVAAARLRQIRADRGLRHALPWVLTTRLLMVYISYLGAVVIGYPESGPPFRMSSNEFRNLFGRWDAGWYVGIADRGYSYWGNLSRQSNVAFFPAYPLALRASAALLGARWGSPESAEDSFQVFTERRNVRLLHAGWLVSMLAFTWGLVYLFRLARDMTDSEEAAIGAVALAATYPFSFFYGAVYTEGLFLLCATAAVYHFHRRRWAWAALAGFVAGLSRPNGCLLSVPLGLMALDAWRRDDYRWQTLALALPTAACAGLGMLAFTAWLYTQTGEWFLWMKAHGAWGRQFTGVNVLAQQRWRDLQAMGVYGYSVEHAVELLNMAATLLVVGVSWPIGRRFGWAWAAFLLVTVLPPLFMGGFLSMGRVTATMFPMFIYLGWRLRGMALQQVLLAGFGLQVALAVLHFTWREVY</sequence>
<reference evidence="12" key="2">
    <citation type="submission" date="2016-04" db="EMBL/GenBank/DDBJ databases">
        <title>First Complete Genome Sequence of a Subdivision 6 Acidobacterium.</title>
        <authorList>
            <person name="Huang S."/>
            <person name="Vieira S."/>
            <person name="Bunk B."/>
            <person name="Riedel T."/>
            <person name="Sproeer C."/>
            <person name="Overmann J."/>
        </authorList>
    </citation>
    <scope>NUCLEOTIDE SEQUENCE [LARGE SCALE GENOMIC DNA]</scope>
    <source>
        <strain evidence="12">DSM 100886 HEG_-6_39</strain>
    </source>
</reference>
<feature type="transmembrane region" description="Helical" evidence="10">
    <location>
        <begin position="211"/>
        <end position="231"/>
    </location>
</feature>
<evidence type="ECO:0000256" key="3">
    <source>
        <dbReference type="ARBA" id="ARBA00022502"/>
    </source>
</evidence>
<keyword evidence="9 10" id="KW-0472">Membrane</keyword>
<organism evidence="11 12">
    <name type="scientific">Luteitalea pratensis</name>
    <dbReference type="NCBI Taxonomy" id="1855912"/>
    <lineage>
        <taxon>Bacteria</taxon>
        <taxon>Pseudomonadati</taxon>
        <taxon>Acidobacteriota</taxon>
        <taxon>Vicinamibacteria</taxon>
        <taxon>Vicinamibacterales</taxon>
        <taxon>Vicinamibacteraceae</taxon>
        <taxon>Luteitalea</taxon>
    </lineage>
</organism>
<dbReference type="OrthoDB" id="155372at2"/>
<dbReference type="Pfam" id="PF04188">
    <property type="entry name" value="Mannosyl_trans2"/>
    <property type="match status" value="1"/>
</dbReference>
<feature type="transmembrane region" description="Helical" evidence="10">
    <location>
        <begin position="396"/>
        <end position="415"/>
    </location>
</feature>
<dbReference type="GO" id="GO:0016020">
    <property type="term" value="C:membrane"/>
    <property type="evidence" value="ECO:0007669"/>
    <property type="project" value="GOC"/>
</dbReference>
<evidence type="ECO:0000256" key="10">
    <source>
        <dbReference type="SAM" id="Phobius"/>
    </source>
</evidence>
<proteinExistence type="predicted"/>
<dbReference type="STRING" id="1855912.LuPra_03032"/>
<comment type="pathway">
    <text evidence="2">Glycolipid biosynthesis; glycosylphosphatidylinositol-anchor biosynthesis.</text>
</comment>
<gene>
    <name evidence="11" type="ORF">LuPra_03032</name>
</gene>
<evidence type="ECO:0000256" key="4">
    <source>
        <dbReference type="ARBA" id="ARBA00022676"/>
    </source>
</evidence>
<dbReference type="EMBL" id="CP015136">
    <property type="protein sequence ID" value="AMY09806.1"/>
    <property type="molecule type" value="Genomic_DNA"/>
</dbReference>
<keyword evidence="5" id="KW-0808">Transferase</keyword>
<accession>A0A143PN00</accession>
<keyword evidence="3" id="KW-0337">GPI-anchor biosynthesis</keyword>
<evidence type="ECO:0000256" key="8">
    <source>
        <dbReference type="ARBA" id="ARBA00022989"/>
    </source>
</evidence>
<protein>
    <submittedName>
        <fullName evidence="11">Putative integral membrane protein</fullName>
    </submittedName>
</protein>
<feature type="transmembrane region" description="Helical" evidence="10">
    <location>
        <begin position="243"/>
        <end position="265"/>
    </location>
</feature>
<feature type="transmembrane region" description="Helical" evidence="10">
    <location>
        <begin position="21"/>
        <end position="39"/>
    </location>
</feature>
<keyword evidence="12" id="KW-1185">Reference proteome</keyword>
<evidence type="ECO:0000256" key="7">
    <source>
        <dbReference type="ARBA" id="ARBA00022824"/>
    </source>
</evidence>
<keyword evidence="8 10" id="KW-1133">Transmembrane helix</keyword>
<feature type="transmembrane region" description="Helical" evidence="10">
    <location>
        <begin position="464"/>
        <end position="487"/>
    </location>
</feature>
<dbReference type="UniPathway" id="UPA00196"/>
<keyword evidence="4" id="KW-0328">Glycosyltransferase</keyword>
<dbReference type="InterPro" id="IPR007315">
    <property type="entry name" value="PIG-V/Gpi18"/>
</dbReference>
<evidence type="ECO:0000313" key="12">
    <source>
        <dbReference type="Proteomes" id="UP000076079"/>
    </source>
</evidence>
<dbReference type="GO" id="GO:0004376">
    <property type="term" value="F:GPI mannosyltransferase activity"/>
    <property type="evidence" value="ECO:0007669"/>
    <property type="project" value="InterPro"/>
</dbReference>
<dbReference type="GO" id="GO:0006506">
    <property type="term" value="P:GPI anchor biosynthetic process"/>
    <property type="evidence" value="ECO:0007669"/>
    <property type="project" value="UniProtKB-UniPathway"/>
</dbReference>
<dbReference type="GO" id="GO:0000009">
    <property type="term" value="F:alpha-1,6-mannosyltransferase activity"/>
    <property type="evidence" value="ECO:0007669"/>
    <property type="project" value="InterPro"/>
</dbReference>
<reference evidence="11 12" key="1">
    <citation type="journal article" date="2016" name="Genome Announc.">
        <title>First Complete Genome Sequence of a Subdivision 6 Acidobacterium Strain.</title>
        <authorList>
            <person name="Huang S."/>
            <person name="Vieira S."/>
            <person name="Bunk B."/>
            <person name="Riedel T."/>
            <person name="Sproer C."/>
            <person name="Overmann J."/>
        </authorList>
    </citation>
    <scope>NUCLEOTIDE SEQUENCE [LARGE SCALE GENOMIC DNA]</scope>
    <source>
        <strain evidence="12">DSM 100886 HEG_-6_39</strain>
    </source>
</reference>
<dbReference type="RefSeq" id="WP_110171523.1">
    <property type="nucleotide sequence ID" value="NZ_CP015136.1"/>
</dbReference>
<dbReference type="PANTHER" id="PTHR12468">
    <property type="entry name" value="GPI MANNOSYLTRANSFERASE 2"/>
    <property type="match status" value="1"/>
</dbReference>
<dbReference type="GO" id="GO:0031501">
    <property type="term" value="C:mannosyltransferase complex"/>
    <property type="evidence" value="ECO:0007669"/>
    <property type="project" value="TreeGrafter"/>
</dbReference>
<evidence type="ECO:0000256" key="2">
    <source>
        <dbReference type="ARBA" id="ARBA00004687"/>
    </source>
</evidence>
<evidence type="ECO:0000256" key="9">
    <source>
        <dbReference type="ARBA" id="ARBA00023136"/>
    </source>
</evidence>
<feature type="transmembrane region" description="Helical" evidence="10">
    <location>
        <begin position="421"/>
        <end position="443"/>
    </location>
</feature>
<dbReference type="KEGG" id="abac:LuPra_03032"/>
<evidence type="ECO:0000256" key="6">
    <source>
        <dbReference type="ARBA" id="ARBA00022692"/>
    </source>
</evidence>
<feature type="transmembrane region" description="Helical" evidence="10">
    <location>
        <begin position="285"/>
        <end position="314"/>
    </location>
</feature>
<dbReference type="PANTHER" id="PTHR12468:SF2">
    <property type="entry name" value="GPI MANNOSYLTRANSFERASE 2"/>
    <property type="match status" value="1"/>
</dbReference>
<feature type="transmembrane region" description="Helical" evidence="10">
    <location>
        <begin position="59"/>
        <end position="78"/>
    </location>
</feature>
<evidence type="ECO:0000256" key="1">
    <source>
        <dbReference type="ARBA" id="ARBA00004477"/>
    </source>
</evidence>
<keyword evidence="6 10" id="KW-0812">Transmembrane</keyword>
<feature type="transmembrane region" description="Helical" evidence="10">
    <location>
        <begin position="326"/>
        <end position="349"/>
    </location>
</feature>
<dbReference type="AlphaFoldDB" id="A0A143PN00"/>
<feature type="transmembrane region" description="Helical" evidence="10">
    <location>
        <begin position="99"/>
        <end position="123"/>
    </location>
</feature>
<comment type="subcellular location">
    <subcellularLocation>
        <location evidence="1">Endoplasmic reticulum membrane</location>
        <topology evidence="1">Multi-pass membrane protein</topology>
    </subcellularLocation>
</comment>